<gene>
    <name evidence="1" type="ORF">B0H67DRAFT_489786</name>
</gene>
<dbReference type="Proteomes" id="UP001172102">
    <property type="component" value="Unassembled WGS sequence"/>
</dbReference>
<evidence type="ECO:0000313" key="1">
    <source>
        <dbReference type="EMBL" id="KAK0715336.1"/>
    </source>
</evidence>
<reference evidence="1" key="1">
    <citation type="submission" date="2023-06" db="EMBL/GenBank/DDBJ databases">
        <title>Genome-scale phylogeny and comparative genomics of the fungal order Sordariales.</title>
        <authorList>
            <consortium name="Lawrence Berkeley National Laboratory"/>
            <person name="Hensen N."/>
            <person name="Bonometti L."/>
            <person name="Westerberg I."/>
            <person name="Brannstrom I.O."/>
            <person name="Guillou S."/>
            <person name="Cros-Aarteil S."/>
            <person name="Calhoun S."/>
            <person name="Haridas S."/>
            <person name="Kuo A."/>
            <person name="Mondo S."/>
            <person name="Pangilinan J."/>
            <person name="Riley R."/>
            <person name="Labutti K."/>
            <person name="Andreopoulos B."/>
            <person name="Lipzen A."/>
            <person name="Chen C."/>
            <person name="Yanf M."/>
            <person name="Daum C."/>
            <person name="Ng V."/>
            <person name="Clum A."/>
            <person name="Steindorff A."/>
            <person name="Ohm R."/>
            <person name="Martin F."/>
            <person name="Silar P."/>
            <person name="Natvig D."/>
            <person name="Lalanne C."/>
            <person name="Gautier V."/>
            <person name="Ament-Velasquez S.L."/>
            <person name="Kruys A."/>
            <person name="Hutchinson M.I."/>
            <person name="Powell A.J."/>
            <person name="Barry K."/>
            <person name="Miller A.N."/>
            <person name="Grigoriev I.V."/>
            <person name="Debuchy R."/>
            <person name="Gladieux P."/>
            <person name="Thoren M.H."/>
            <person name="Johannesson H."/>
        </authorList>
    </citation>
    <scope>NUCLEOTIDE SEQUENCE</scope>
    <source>
        <strain evidence="1">SMH4607-1</strain>
    </source>
</reference>
<dbReference type="EMBL" id="JAUKUA010000004">
    <property type="protein sequence ID" value="KAK0715336.1"/>
    <property type="molecule type" value="Genomic_DNA"/>
</dbReference>
<evidence type="ECO:0000313" key="2">
    <source>
        <dbReference type="Proteomes" id="UP001172102"/>
    </source>
</evidence>
<dbReference type="AlphaFoldDB" id="A0AA40AGB8"/>
<comment type="caution">
    <text evidence="1">The sequence shown here is derived from an EMBL/GenBank/DDBJ whole genome shotgun (WGS) entry which is preliminary data.</text>
</comment>
<accession>A0AA40AGB8</accession>
<evidence type="ECO:0008006" key="3">
    <source>
        <dbReference type="Google" id="ProtNLM"/>
    </source>
</evidence>
<protein>
    <recommendedName>
        <fullName evidence="3">Cytochrome c domain-containing protein</fullName>
    </recommendedName>
</protein>
<proteinExistence type="predicted"/>
<name>A0AA40AGB8_9PEZI</name>
<sequence length="462" mass="50875">MAKFFSRVVSKRVLGGVAAGGVGVGTVAQQFSSQKQADILKDANAEFDKGYGYLDVVKLPAGFAPFQLKNNYPKPEDISAASVSEKPTGLPPVPLPGPDLPVPNLDPRKDAPWLDVDFRTEPMKYCQIIKAYCWEGNSNKDFNIHKNTAWAIGFYNWMGATVFGDVWRDASNPKWDKHVVFPLGTCVFKILMTEATEAEVACLTNAPTLQAVIATPEAAAQGNAAKRKDKAEPVRLLQVDFAVRDDRIPIGPDGNGWVFGTFMYNGALKMPDVTNFASASRMQRWDNVIPVGLQWGVDPELTPEAAAGGKKPEQSWINPDADKLLTDLGGTRADKLKRWGVYGRLNGPVDNFKSACASCHSVAEKNLKENIQMIPQKGPNFMRWFRNLGPGQSFNGGDKWSADYSLQLMTGYFNYRLWKNSANGLSHKLKVIVPFSTARQEQKVLEANSRPLRAEDDGEGVD</sequence>
<keyword evidence="2" id="KW-1185">Reference proteome</keyword>
<organism evidence="1 2">
    <name type="scientific">Lasiosphaeris hirsuta</name>
    <dbReference type="NCBI Taxonomy" id="260670"/>
    <lineage>
        <taxon>Eukaryota</taxon>
        <taxon>Fungi</taxon>
        <taxon>Dikarya</taxon>
        <taxon>Ascomycota</taxon>
        <taxon>Pezizomycotina</taxon>
        <taxon>Sordariomycetes</taxon>
        <taxon>Sordariomycetidae</taxon>
        <taxon>Sordariales</taxon>
        <taxon>Lasiosphaeriaceae</taxon>
        <taxon>Lasiosphaeris</taxon>
    </lineage>
</organism>